<reference evidence="14 15" key="1">
    <citation type="submission" date="2018-10" db="EMBL/GenBank/DDBJ databases">
        <title>Genomic Encyclopedia of Archaeal and Bacterial Type Strains, Phase II (KMG-II): from individual species to whole genera.</title>
        <authorList>
            <person name="Goeker M."/>
        </authorList>
    </citation>
    <scope>NUCLEOTIDE SEQUENCE [LARGE SCALE GENOMIC DNA]</scope>
    <source>
        <strain evidence="14 15">VM1</strain>
    </source>
</reference>
<feature type="binding site" evidence="12">
    <location>
        <begin position="97"/>
        <end position="98"/>
    </location>
    <ligand>
        <name>ATP</name>
        <dbReference type="ChEBI" id="CHEBI:30616"/>
    </ligand>
</feature>
<dbReference type="GO" id="GO:0005737">
    <property type="term" value="C:cytoplasm"/>
    <property type="evidence" value="ECO:0007669"/>
    <property type="project" value="UniProtKB-SubCell"/>
</dbReference>
<evidence type="ECO:0000256" key="2">
    <source>
        <dbReference type="ARBA" id="ARBA00022679"/>
    </source>
</evidence>
<feature type="binding site" evidence="12">
    <location>
        <position position="170"/>
    </location>
    <ligand>
        <name>Mg(2+)</name>
        <dbReference type="ChEBI" id="CHEBI:18420"/>
    </ligand>
</feature>
<dbReference type="PROSITE" id="PS00114">
    <property type="entry name" value="PRPP_SYNTHASE"/>
    <property type="match status" value="1"/>
</dbReference>
<dbReference type="GO" id="GO:0005524">
    <property type="term" value="F:ATP binding"/>
    <property type="evidence" value="ECO:0007669"/>
    <property type="project" value="UniProtKB-KW"/>
</dbReference>
<dbReference type="InterPro" id="IPR029057">
    <property type="entry name" value="PRTase-like"/>
</dbReference>
<dbReference type="EC" id="2.7.6.1" evidence="12"/>
<comment type="pathway">
    <text evidence="1 12">Metabolic intermediate biosynthesis; 5-phospho-alpha-D-ribose 1-diphosphate biosynthesis; 5-phospho-alpha-D-ribose 1-diphosphate from D-ribose 5-phosphate (route I): step 1/1.</text>
</comment>
<keyword evidence="6 12" id="KW-0418">Kinase</keyword>
<dbReference type="UniPathway" id="UPA00087">
    <property type="reaction ID" value="UER00172"/>
</dbReference>
<dbReference type="InterPro" id="IPR000842">
    <property type="entry name" value="PRib_PP_synth_CS"/>
</dbReference>
<evidence type="ECO:0000256" key="5">
    <source>
        <dbReference type="ARBA" id="ARBA00022741"/>
    </source>
</evidence>
<dbReference type="OrthoDB" id="9777067at2"/>
<comment type="cofactor">
    <cofactor evidence="12">
        <name>Mg(2+)</name>
        <dbReference type="ChEBI" id="CHEBI:18420"/>
    </cofactor>
    <text evidence="12">Binds 2 Mg(2+) ions per subunit.</text>
</comment>
<feature type="domain" description="Ribose-phosphate pyrophosphokinase N-terminal" evidence="13">
    <location>
        <begin position="5"/>
        <end position="121"/>
    </location>
</feature>
<accession>A0A3M0BJD5</accession>
<dbReference type="SUPFAM" id="SSF53271">
    <property type="entry name" value="PRTase-like"/>
    <property type="match status" value="1"/>
</dbReference>
<evidence type="ECO:0000256" key="8">
    <source>
        <dbReference type="ARBA" id="ARBA00022842"/>
    </source>
</evidence>
<feature type="binding site" evidence="12">
    <location>
        <position position="131"/>
    </location>
    <ligand>
        <name>Mg(2+)</name>
        <dbReference type="ChEBI" id="CHEBI:18420"/>
    </ligand>
</feature>
<name>A0A3M0BJD5_9AQUI</name>
<gene>
    <name evidence="12" type="primary">prs</name>
    <name evidence="14" type="ORF">CLV39_0169</name>
</gene>
<dbReference type="Gene3D" id="3.40.50.2020">
    <property type="match status" value="2"/>
</dbReference>
<dbReference type="SMART" id="SM01400">
    <property type="entry name" value="Pribosyltran_N"/>
    <property type="match status" value="1"/>
</dbReference>
<dbReference type="AlphaFoldDB" id="A0A3M0BJD5"/>
<dbReference type="NCBIfam" id="TIGR01251">
    <property type="entry name" value="ribP_PPkin"/>
    <property type="match status" value="1"/>
</dbReference>
<keyword evidence="12" id="KW-0963">Cytoplasm</keyword>
<evidence type="ECO:0000259" key="13">
    <source>
        <dbReference type="Pfam" id="PF13793"/>
    </source>
</evidence>
<sequence length="311" mass="33777">MSKHLKLISGNANPEFAKEVAGYLHVPLVDALVSRFSDGEIRVQIKENVRGADIFVIQPLVPPINDHIMELLLLLDALKRSSTHRITAVIPYFAYARQDRKDKPRVPISAKLLADIIQKAGAERVLTVDLHSAQIQGFFDCPVDNLYALPVILDYLKNKEIENAVVVSPDAGGVERARLLANKLGVGLAIIYKKRPEPNVVETLDVIGDIEGKNAIIIDDIIDTAGTIVAASNMLLEKGAKSVIAACTHPVFSGPAVERLKNSAIDEVIATNTIPVEGKEFDKLTILSVAELVGEAIKRINIESSVSSLFV</sequence>
<dbReference type="NCBIfam" id="NF002320">
    <property type="entry name" value="PRK01259.1"/>
    <property type="match status" value="1"/>
</dbReference>
<organism evidence="14 15">
    <name type="scientific">Hydrogenothermus marinus</name>
    <dbReference type="NCBI Taxonomy" id="133270"/>
    <lineage>
        <taxon>Bacteria</taxon>
        <taxon>Pseudomonadati</taxon>
        <taxon>Aquificota</taxon>
        <taxon>Aquificia</taxon>
        <taxon>Aquificales</taxon>
        <taxon>Hydrogenothermaceae</taxon>
        <taxon>Hydrogenothermus</taxon>
    </lineage>
</organism>
<evidence type="ECO:0000256" key="12">
    <source>
        <dbReference type="HAMAP-Rule" id="MF_00583"/>
    </source>
</evidence>
<comment type="subcellular location">
    <subcellularLocation>
        <location evidence="12">Cytoplasm</location>
    </subcellularLocation>
</comment>
<dbReference type="GO" id="GO:0009156">
    <property type="term" value="P:ribonucleoside monophosphate biosynthetic process"/>
    <property type="evidence" value="ECO:0007669"/>
    <property type="project" value="InterPro"/>
</dbReference>
<dbReference type="CDD" id="cd06223">
    <property type="entry name" value="PRTases_typeI"/>
    <property type="match status" value="1"/>
</dbReference>
<dbReference type="Proteomes" id="UP000280842">
    <property type="component" value="Unassembled WGS sequence"/>
</dbReference>
<feature type="binding site" evidence="12">
    <location>
        <position position="219"/>
    </location>
    <ligand>
        <name>D-ribose 5-phosphate</name>
        <dbReference type="ChEBI" id="CHEBI:78346"/>
    </ligand>
</feature>
<evidence type="ECO:0000256" key="11">
    <source>
        <dbReference type="ARBA" id="ARBA00061444"/>
    </source>
</evidence>
<dbReference type="GO" id="GO:0006015">
    <property type="term" value="P:5-phosphoribose 1-diphosphate biosynthetic process"/>
    <property type="evidence" value="ECO:0007669"/>
    <property type="project" value="UniProtKB-UniRule"/>
</dbReference>
<dbReference type="GO" id="GO:0016301">
    <property type="term" value="F:kinase activity"/>
    <property type="evidence" value="ECO:0007669"/>
    <property type="project" value="UniProtKB-KW"/>
</dbReference>
<dbReference type="InterPro" id="IPR000836">
    <property type="entry name" value="PRTase_dom"/>
</dbReference>
<evidence type="ECO:0000256" key="9">
    <source>
        <dbReference type="ARBA" id="ARBA00049535"/>
    </source>
</evidence>
<keyword evidence="3 12" id="KW-0479">Metal-binding</keyword>
<dbReference type="EMBL" id="REFO01000010">
    <property type="protein sequence ID" value="RMA97553.1"/>
    <property type="molecule type" value="Genomic_DNA"/>
</dbReference>
<evidence type="ECO:0000256" key="1">
    <source>
        <dbReference type="ARBA" id="ARBA00004996"/>
    </source>
</evidence>
<evidence type="ECO:0000256" key="3">
    <source>
        <dbReference type="ARBA" id="ARBA00022723"/>
    </source>
</evidence>
<keyword evidence="2 12" id="KW-0808">Transferase</keyword>
<dbReference type="PANTHER" id="PTHR10210:SF41">
    <property type="entry name" value="RIBOSE-PHOSPHATE PYROPHOSPHOKINASE 1, CHLOROPLASTIC"/>
    <property type="match status" value="1"/>
</dbReference>
<dbReference type="FunFam" id="3.40.50.2020:FF:000001">
    <property type="entry name" value="Ribose-phosphate pyrophosphokinase"/>
    <property type="match status" value="1"/>
</dbReference>
<dbReference type="GO" id="GO:0002189">
    <property type="term" value="C:ribose phosphate diphosphokinase complex"/>
    <property type="evidence" value="ECO:0007669"/>
    <property type="project" value="TreeGrafter"/>
</dbReference>
<dbReference type="InterPro" id="IPR005946">
    <property type="entry name" value="Rib-P_diPkinase"/>
</dbReference>
<dbReference type="GO" id="GO:0000287">
    <property type="term" value="F:magnesium ion binding"/>
    <property type="evidence" value="ECO:0007669"/>
    <property type="project" value="UniProtKB-UniRule"/>
</dbReference>
<dbReference type="GO" id="GO:0006164">
    <property type="term" value="P:purine nucleotide biosynthetic process"/>
    <property type="evidence" value="ECO:0007669"/>
    <property type="project" value="TreeGrafter"/>
</dbReference>
<feature type="binding site" evidence="12">
    <location>
        <begin position="223"/>
        <end position="227"/>
    </location>
    <ligand>
        <name>D-ribose 5-phosphate</name>
        <dbReference type="ChEBI" id="CHEBI:78346"/>
    </ligand>
</feature>
<dbReference type="HAMAP" id="MF_00583_B">
    <property type="entry name" value="RibP_PPkinase_B"/>
    <property type="match status" value="1"/>
</dbReference>
<evidence type="ECO:0000256" key="10">
    <source>
        <dbReference type="ARBA" id="ARBA00054914"/>
    </source>
</evidence>
<proteinExistence type="inferred from homology"/>
<evidence type="ECO:0000256" key="7">
    <source>
        <dbReference type="ARBA" id="ARBA00022840"/>
    </source>
</evidence>
<comment type="similarity">
    <text evidence="11 12">Belongs to the ribose-phosphate pyrophosphokinase family. Class I subfamily.</text>
</comment>
<feature type="binding site" evidence="12">
    <location>
        <position position="195"/>
    </location>
    <ligand>
        <name>D-ribose 5-phosphate</name>
        <dbReference type="ChEBI" id="CHEBI:78346"/>
    </ligand>
</feature>
<comment type="subunit">
    <text evidence="12">Homohexamer.</text>
</comment>
<dbReference type="InterPro" id="IPR037515">
    <property type="entry name" value="Rib-P_diPkinase_bac"/>
</dbReference>
<keyword evidence="15" id="KW-1185">Reference proteome</keyword>
<dbReference type="PANTHER" id="PTHR10210">
    <property type="entry name" value="RIBOSE-PHOSPHATE DIPHOSPHOKINASE FAMILY MEMBER"/>
    <property type="match status" value="1"/>
</dbReference>
<comment type="caution">
    <text evidence="14">The sequence shown here is derived from an EMBL/GenBank/DDBJ whole genome shotgun (WGS) entry which is preliminary data.</text>
</comment>
<evidence type="ECO:0000256" key="6">
    <source>
        <dbReference type="ARBA" id="ARBA00022777"/>
    </source>
</evidence>
<evidence type="ECO:0000313" key="15">
    <source>
        <dbReference type="Proteomes" id="UP000280842"/>
    </source>
</evidence>
<dbReference type="GO" id="GO:0004749">
    <property type="term" value="F:ribose phosphate diphosphokinase activity"/>
    <property type="evidence" value="ECO:0007669"/>
    <property type="project" value="UniProtKB-UniRule"/>
</dbReference>
<evidence type="ECO:0000313" key="14">
    <source>
        <dbReference type="EMBL" id="RMA97553.1"/>
    </source>
</evidence>
<comment type="function">
    <text evidence="10 12">Involved in the biosynthesis of the central metabolite phospho-alpha-D-ribosyl-1-pyrophosphate (PRPP) via the transfer of pyrophosphoryl group from ATP to 1-hydroxyl of ribose-5-phosphate (Rib-5-P).</text>
</comment>
<dbReference type="InterPro" id="IPR029099">
    <property type="entry name" value="Pribosyltran_N"/>
</dbReference>
<comment type="catalytic activity">
    <reaction evidence="9 12">
        <text>D-ribose 5-phosphate + ATP = 5-phospho-alpha-D-ribose 1-diphosphate + AMP + H(+)</text>
        <dbReference type="Rhea" id="RHEA:15609"/>
        <dbReference type="ChEBI" id="CHEBI:15378"/>
        <dbReference type="ChEBI" id="CHEBI:30616"/>
        <dbReference type="ChEBI" id="CHEBI:58017"/>
        <dbReference type="ChEBI" id="CHEBI:78346"/>
        <dbReference type="ChEBI" id="CHEBI:456215"/>
        <dbReference type="EC" id="2.7.6.1"/>
    </reaction>
</comment>
<keyword evidence="7 12" id="KW-0067">ATP-binding</keyword>
<dbReference type="RefSeq" id="WP_121922331.1">
    <property type="nucleotide sequence ID" value="NZ_REFO01000010.1"/>
</dbReference>
<dbReference type="Pfam" id="PF13793">
    <property type="entry name" value="Pribosyltran_N"/>
    <property type="match status" value="1"/>
</dbReference>
<feature type="binding site" evidence="12">
    <location>
        <begin position="38"/>
        <end position="40"/>
    </location>
    <ligand>
        <name>ATP</name>
        <dbReference type="ChEBI" id="CHEBI:30616"/>
    </ligand>
</feature>
<evidence type="ECO:0000256" key="4">
    <source>
        <dbReference type="ARBA" id="ARBA00022727"/>
    </source>
</evidence>
<dbReference type="Pfam" id="PF14572">
    <property type="entry name" value="Pribosyl_synth"/>
    <property type="match status" value="1"/>
</dbReference>
<keyword evidence="5 12" id="KW-0547">Nucleotide-binding</keyword>
<protein>
    <recommendedName>
        <fullName evidence="12">Ribose-phosphate pyrophosphokinase</fullName>
        <shortName evidence="12">RPPK</shortName>
        <ecNumber evidence="12">2.7.6.1</ecNumber>
    </recommendedName>
    <alternativeName>
        <fullName evidence="12">5-phospho-D-ribosyl alpha-1-diphosphate synthase</fullName>
    </alternativeName>
    <alternativeName>
        <fullName evidence="12">Phosphoribosyl diphosphate synthase</fullName>
    </alternativeName>
    <alternativeName>
        <fullName evidence="12">Phosphoribosyl pyrophosphate synthase</fullName>
        <shortName evidence="12">P-Rib-PP synthase</shortName>
        <shortName evidence="12">PRPP synthase</shortName>
        <shortName evidence="12">PRPPase</shortName>
    </alternativeName>
</protein>
<keyword evidence="8 12" id="KW-0460">Magnesium</keyword>
<keyword evidence="4 12" id="KW-0545">Nucleotide biosynthesis</keyword>
<feature type="active site" evidence="12">
    <location>
        <position position="193"/>
    </location>
</feature>